<evidence type="ECO:0008006" key="3">
    <source>
        <dbReference type="Google" id="ProtNLM"/>
    </source>
</evidence>
<evidence type="ECO:0000313" key="2">
    <source>
        <dbReference type="Proteomes" id="UP000184330"/>
    </source>
</evidence>
<dbReference type="Proteomes" id="UP000184330">
    <property type="component" value="Unassembled WGS sequence"/>
</dbReference>
<protein>
    <recommendedName>
        <fullName evidence="3">F-box domain-containing protein</fullName>
    </recommendedName>
</protein>
<dbReference type="PANTHER" id="PTHR42085:SF1">
    <property type="entry name" value="F-BOX DOMAIN-CONTAINING PROTEIN"/>
    <property type="match status" value="1"/>
</dbReference>
<dbReference type="InterPro" id="IPR038883">
    <property type="entry name" value="AN11006-like"/>
</dbReference>
<dbReference type="AlphaFoldDB" id="A0A1L7XNW1"/>
<proteinExistence type="predicted"/>
<keyword evidence="2" id="KW-1185">Reference proteome</keyword>
<organism evidence="1 2">
    <name type="scientific">Phialocephala subalpina</name>
    <dbReference type="NCBI Taxonomy" id="576137"/>
    <lineage>
        <taxon>Eukaryota</taxon>
        <taxon>Fungi</taxon>
        <taxon>Dikarya</taxon>
        <taxon>Ascomycota</taxon>
        <taxon>Pezizomycotina</taxon>
        <taxon>Leotiomycetes</taxon>
        <taxon>Helotiales</taxon>
        <taxon>Mollisiaceae</taxon>
        <taxon>Phialocephala</taxon>
        <taxon>Phialocephala fortinii species complex</taxon>
    </lineage>
</organism>
<evidence type="ECO:0000313" key="1">
    <source>
        <dbReference type="EMBL" id="CZR66637.1"/>
    </source>
</evidence>
<reference evidence="1 2" key="1">
    <citation type="submission" date="2016-03" db="EMBL/GenBank/DDBJ databases">
        <authorList>
            <person name="Ploux O."/>
        </authorList>
    </citation>
    <scope>NUCLEOTIDE SEQUENCE [LARGE SCALE GENOMIC DNA]</scope>
    <source>
        <strain evidence="1 2">UAMH 11012</strain>
    </source>
</reference>
<sequence>MPIQCSSTMGTSINSKSVPVLAYPTSRSFFQSLPAETRNSIYELILIHDQSIKITSLPRGRKKNAQSNSNFLALTLVNKAIGQEAKTTFYSRNTFIIGNGRYGSPIQVNLHGFRCFIRRVPKECLALIRKIHLYLFFAGFPDYRLPNSKFRMHDLDIKELKTIATAIIKHLKGV</sequence>
<dbReference type="PANTHER" id="PTHR42085">
    <property type="entry name" value="F-BOX DOMAIN-CONTAINING PROTEIN"/>
    <property type="match status" value="1"/>
</dbReference>
<gene>
    <name evidence="1" type="ORF">PAC_16538</name>
</gene>
<dbReference type="EMBL" id="FJOG01000038">
    <property type="protein sequence ID" value="CZR66637.1"/>
    <property type="molecule type" value="Genomic_DNA"/>
</dbReference>
<accession>A0A1L7XNW1</accession>
<name>A0A1L7XNW1_9HELO</name>
<dbReference type="OrthoDB" id="62952at2759"/>